<dbReference type="PROSITE" id="PS51257">
    <property type="entry name" value="PROKAR_LIPOPROTEIN"/>
    <property type="match status" value="1"/>
</dbReference>
<comment type="caution">
    <text evidence="2">The sequence shown here is derived from an EMBL/GenBank/DDBJ whole genome shotgun (WGS) entry which is preliminary data.</text>
</comment>
<sequence length="152" mass="17573">MSRWWLMVMLMSLVGCTSSMPANKLVIKEIEEQLEFPLIQPDIALEKSVAFIKRIETLSIKSHYEIFYRQPSDYSRKFVDTLIANKELHRRQITLTPAPELGRIIRLRATYITIDGDNCQPLSMRKSATRRPGCSLEYNRALSMVNPIKAVE</sequence>
<dbReference type="AlphaFoldDB" id="A0A1Q9H1T0"/>
<feature type="chain" id="PRO_5012389936" evidence="1">
    <location>
        <begin position="22"/>
        <end position="152"/>
    </location>
</feature>
<organism evidence="2 3">
    <name type="scientific">Photobacterium proteolyticum</name>
    <dbReference type="NCBI Taxonomy" id="1903952"/>
    <lineage>
        <taxon>Bacteria</taxon>
        <taxon>Pseudomonadati</taxon>
        <taxon>Pseudomonadota</taxon>
        <taxon>Gammaproteobacteria</taxon>
        <taxon>Vibrionales</taxon>
        <taxon>Vibrionaceae</taxon>
        <taxon>Photobacterium</taxon>
    </lineage>
</organism>
<gene>
    <name evidence="2" type="ORF">BIT28_04455</name>
</gene>
<dbReference type="STRING" id="1903952.BIT28_04455"/>
<name>A0A1Q9H1T0_9GAMM</name>
<evidence type="ECO:0000256" key="1">
    <source>
        <dbReference type="SAM" id="SignalP"/>
    </source>
</evidence>
<reference evidence="2 3" key="1">
    <citation type="submission" date="2016-09" db="EMBL/GenBank/DDBJ databases">
        <title>Photobacterium proteolyticum sp. nov. a protease producing bacterium isolated from ocean sediments of Laizhou Bay.</title>
        <authorList>
            <person name="Li Y."/>
        </authorList>
    </citation>
    <scope>NUCLEOTIDE SEQUENCE [LARGE SCALE GENOMIC DNA]</scope>
    <source>
        <strain evidence="2 3">13-12</strain>
    </source>
</reference>
<evidence type="ECO:0000313" key="3">
    <source>
        <dbReference type="Proteomes" id="UP000186905"/>
    </source>
</evidence>
<evidence type="ECO:0000313" key="2">
    <source>
        <dbReference type="EMBL" id="OLQ81638.1"/>
    </source>
</evidence>
<proteinExistence type="predicted"/>
<accession>A0A1Q9H1T0</accession>
<keyword evidence="3" id="KW-1185">Reference proteome</keyword>
<dbReference type="EMBL" id="MJIL01000038">
    <property type="protein sequence ID" value="OLQ81638.1"/>
    <property type="molecule type" value="Genomic_DNA"/>
</dbReference>
<feature type="signal peptide" evidence="1">
    <location>
        <begin position="1"/>
        <end position="21"/>
    </location>
</feature>
<dbReference type="Proteomes" id="UP000186905">
    <property type="component" value="Unassembled WGS sequence"/>
</dbReference>
<protein>
    <submittedName>
        <fullName evidence="2">Uncharacterized protein</fullName>
    </submittedName>
</protein>
<keyword evidence="1" id="KW-0732">Signal</keyword>